<feature type="transmembrane region" description="Helical" evidence="6">
    <location>
        <begin position="74"/>
        <end position="100"/>
    </location>
</feature>
<dbReference type="GO" id="GO:0044341">
    <property type="term" value="P:sodium-dependent phosphate transport"/>
    <property type="evidence" value="ECO:0007669"/>
    <property type="project" value="InterPro"/>
</dbReference>
<dbReference type="GO" id="GO:0005436">
    <property type="term" value="F:sodium:phosphate symporter activity"/>
    <property type="evidence" value="ECO:0007669"/>
    <property type="project" value="InterPro"/>
</dbReference>
<keyword evidence="8" id="KW-1185">Reference proteome</keyword>
<evidence type="ECO:0000256" key="2">
    <source>
        <dbReference type="ARBA" id="ARBA00022475"/>
    </source>
</evidence>
<comment type="subcellular location">
    <subcellularLocation>
        <location evidence="1">Cell membrane</location>
        <topology evidence="1">Multi-pass membrane protein</topology>
    </subcellularLocation>
</comment>
<keyword evidence="4 6" id="KW-1133">Transmembrane helix</keyword>
<dbReference type="NCBIfam" id="NF037997">
    <property type="entry name" value="Na_Pi_symport"/>
    <property type="match status" value="1"/>
</dbReference>
<evidence type="ECO:0000256" key="4">
    <source>
        <dbReference type="ARBA" id="ARBA00022989"/>
    </source>
</evidence>
<dbReference type="PANTHER" id="PTHR10010:SF46">
    <property type="entry name" value="SODIUM-DEPENDENT PHOSPHATE TRANSPORT PROTEIN 2B"/>
    <property type="match status" value="1"/>
</dbReference>
<keyword evidence="5 6" id="KW-0472">Membrane</keyword>
<organism evidence="7 8">
    <name type="scientific">Leucothrix arctica</name>
    <dbReference type="NCBI Taxonomy" id="1481894"/>
    <lineage>
        <taxon>Bacteria</taxon>
        <taxon>Pseudomonadati</taxon>
        <taxon>Pseudomonadota</taxon>
        <taxon>Gammaproteobacteria</taxon>
        <taxon>Thiotrichales</taxon>
        <taxon>Thiotrichaceae</taxon>
        <taxon>Leucothrix</taxon>
    </lineage>
</organism>
<sequence length="593" mass="65390">MFSVLGCGFWISPDFKEIAAGVAIFLFGMMSLEEGFKVFTGGLLEKILSRTTNRLWKSLSFGVVTTSLMQSSSLVSIITISFLSAGLISLSAGIGIIFGANLGTTTGAWLVAAFGLKVNIAAYAMPMIVFGVILLFQKSRQLKGVGYILAGLGFLFLGIYYMKEGFDAFKDQLDLTAYAVSGYKGILLFTLIGVIATVIMQSSHATLVLIITALAAQQITYENALALAIGANLGTTITAIIGALGANVDGRRLAGAHLIFNAVTAIIAIVFIYQLTTVVDLASEWLSIAPDNYTLKLAVFHTIFNAIGLVVMLPFIGKLESVLIKAIHPQIRTAAQPRFLHKVSSDMPETAIESVRKETLHLYENAYDVIAGGLRLSTDDIRSELPIDEVIKRARRPHPINIDVQYNETIKTLYSDIVEYISTLRGMSPSQMDELFSYRAAGREIVEAIKNTKHLQKNLERYLASDNSNIRQEYNQLRRELAEVLRELELTRVGADDDVPAILSLDAMRLRMKENDVALTHRLEELIRTRKVSPQQATSLMNDSNYIYGATKNLVKMGETLFSPETEAIKQAEKMLLLKDEELDELVHDQGER</sequence>
<feature type="transmembrane region" description="Helical" evidence="6">
    <location>
        <begin position="258"/>
        <end position="275"/>
    </location>
</feature>
<evidence type="ECO:0000313" key="8">
    <source>
        <dbReference type="Proteomes" id="UP000245506"/>
    </source>
</evidence>
<keyword evidence="3 6" id="KW-0812">Transmembrane</keyword>
<dbReference type="Pfam" id="PF02690">
    <property type="entry name" value="Na_Pi_cotrans"/>
    <property type="match status" value="2"/>
</dbReference>
<dbReference type="OrthoDB" id="9763003at2"/>
<feature type="transmembrane region" description="Helical" evidence="6">
    <location>
        <begin position="227"/>
        <end position="246"/>
    </location>
</feature>
<gene>
    <name evidence="7" type="ORF">DKT75_06650</name>
</gene>
<feature type="transmembrane region" description="Helical" evidence="6">
    <location>
        <begin position="295"/>
        <end position="316"/>
    </location>
</feature>
<evidence type="ECO:0000256" key="5">
    <source>
        <dbReference type="ARBA" id="ARBA00023136"/>
    </source>
</evidence>
<dbReference type="PANTHER" id="PTHR10010">
    <property type="entry name" value="SOLUTE CARRIER FAMILY 34 SODIUM PHOSPHATE , MEMBER 2-RELATED"/>
    <property type="match status" value="1"/>
</dbReference>
<dbReference type="InterPro" id="IPR003841">
    <property type="entry name" value="Na/Pi_transpt"/>
</dbReference>
<proteinExistence type="predicted"/>
<dbReference type="EMBL" id="QGKL01000019">
    <property type="protein sequence ID" value="PWQ97620.1"/>
    <property type="molecule type" value="Genomic_DNA"/>
</dbReference>
<dbReference type="GO" id="GO:0005886">
    <property type="term" value="C:plasma membrane"/>
    <property type="evidence" value="ECO:0007669"/>
    <property type="project" value="UniProtKB-SubCell"/>
</dbReference>
<evidence type="ECO:0000256" key="3">
    <source>
        <dbReference type="ARBA" id="ARBA00022692"/>
    </source>
</evidence>
<name>A0A317CMT2_9GAMM</name>
<dbReference type="Proteomes" id="UP000245506">
    <property type="component" value="Unassembled WGS sequence"/>
</dbReference>
<dbReference type="AlphaFoldDB" id="A0A317CMT2"/>
<evidence type="ECO:0000313" key="7">
    <source>
        <dbReference type="EMBL" id="PWQ97620.1"/>
    </source>
</evidence>
<keyword evidence="2" id="KW-1003">Cell membrane</keyword>
<evidence type="ECO:0000256" key="6">
    <source>
        <dbReference type="SAM" id="Phobius"/>
    </source>
</evidence>
<feature type="transmembrane region" description="Helical" evidence="6">
    <location>
        <begin position="205"/>
        <end position="221"/>
    </location>
</feature>
<feature type="transmembrane region" description="Helical" evidence="6">
    <location>
        <begin position="144"/>
        <end position="162"/>
    </location>
</feature>
<protein>
    <submittedName>
        <fullName evidence="7">Sodium:phosphate symporter</fullName>
    </submittedName>
</protein>
<feature type="transmembrane region" description="Helical" evidence="6">
    <location>
        <begin position="182"/>
        <end position="200"/>
    </location>
</feature>
<feature type="transmembrane region" description="Helical" evidence="6">
    <location>
        <begin position="120"/>
        <end position="137"/>
    </location>
</feature>
<reference evidence="7 8" key="1">
    <citation type="submission" date="2018-05" db="EMBL/GenBank/DDBJ databases">
        <title>Leucothrix arctica sp. nov., isolated from Arctic seawater.</title>
        <authorList>
            <person name="Choi A."/>
            <person name="Baek K."/>
        </authorList>
    </citation>
    <scope>NUCLEOTIDE SEQUENCE [LARGE SCALE GENOMIC DNA]</scope>
    <source>
        <strain evidence="7 8">IMCC9719</strain>
    </source>
</reference>
<evidence type="ECO:0000256" key="1">
    <source>
        <dbReference type="ARBA" id="ARBA00004651"/>
    </source>
</evidence>
<comment type="caution">
    <text evidence="7">The sequence shown here is derived from an EMBL/GenBank/DDBJ whole genome shotgun (WGS) entry which is preliminary data.</text>
</comment>
<accession>A0A317CMT2</accession>